<accession>A0A9W9IM34</accession>
<feature type="transmembrane region" description="Helical" evidence="6">
    <location>
        <begin position="102"/>
        <end position="122"/>
    </location>
</feature>
<evidence type="ECO:0000313" key="8">
    <source>
        <dbReference type="EMBL" id="KAJ5179490.1"/>
    </source>
</evidence>
<proteinExistence type="predicted"/>
<name>A0A9W9IM34_9EURO</name>
<evidence type="ECO:0000256" key="3">
    <source>
        <dbReference type="ARBA" id="ARBA00022692"/>
    </source>
</evidence>
<evidence type="ECO:0000256" key="1">
    <source>
        <dbReference type="ARBA" id="ARBA00004141"/>
    </source>
</evidence>
<sequence>MIHKPRLPVQQLCILVVLTSILPYLPELIEYVGVPKPEVGKWVGIANAASAISQATTAVPWGWASDYVGRKPIIIVCLTSTMIASIMLGMSRTLAMVVATRALTGLVNGNIGIIRTMVAEIVPERELQPRAFSIMPLVWTIGSIFGPSFGGALARPVEKYPDLFGHSAFLRKYPFALPNLAAAGFFVVGITVAVLFLKVLQPFSYTIHKAHI</sequence>
<reference evidence="8" key="2">
    <citation type="journal article" date="2023" name="IMA Fungus">
        <title>Comparative genomic study of the Penicillium genus elucidates a diverse pangenome and 15 lateral gene transfer events.</title>
        <authorList>
            <person name="Petersen C."/>
            <person name="Sorensen T."/>
            <person name="Nielsen M.R."/>
            <person name="Sondergaard T.E."/>
            <person name="Sorensen J.L."/>
            <person name="Fitzpatrick D.A."/>
            <person name="Frisvad J.C."/>
            <person name="Nielsen K.L."/>
        </authorList>
    </citation>
    <scope>NUCLEOTIDE SEQUENCE</scope>
    <source>
        <strain evidence="8">IBT 21917</strain>
    </source>
</reference>
<dbReference type="PROSITE" id="PS50850">
    <property type="entry name" value="MFS"/>
    <property type="match status" value="1"/>
</dbReference>
<dbReference type="Pfam" id="PF07690">
    <property type="entry name" value="MFS_1"/>
    <property type="match status" value="1"/>
</dbReference>
<dbReference type="AlphaFoldDB" id="A0A9W9IM34"/>
<dbReference type="Gene3D" id="1.20.1250.20">
    <property type="entry name" value="MFS general substrate transporter like domains"/>
    <property type="match status" value="1"/>
</dbReference>
<organism evidence="8 9">
    <name type="scientific">Penicillium capsulatum</name>
    <dbReference type="NCBI Taxonomy" id="69766"/>
    <lineage>
        <taxon>Eukaryota</taxon>
        <taxon>Fungi</taxon>
        <taxon>Dikarya</taxon>
        <taxon>Ascomycota</taxon>
        <taxon>Pezizomycotina</taxon>
        <taxon>Eurotiomycetes</taxon>
        <taxon>Eurotiomycetidae</taxon>
        <taxon>Eurotiales</taxon>
        <taxon>Aspergillaceae</taxon>
        <taxon>Penicillium</taxon>
    </lineage>
</organism>
<dbReference type="InterPro" id="IPR036259">
    <property type="entry name" value="MFS_trans_sf"/>
</dbReference>
<evidence type="ECO:0000256" key="6">
    <source>
        <dbReference type="SAM" id="Phobius"/>
    </source>
</evidence>
<keyword evidence="4 6" id="KW-1133">Transmembrane helix</keyword>
<dbReference type="OrthoDB" id="10262656at2759"/>
<dbReference type="PANTHER" id="PTHR23504:SF8">
    <property type="entry name" value="TRANSPORTER, PUTATIVE (AFU_ORTHOLOGUE AFUA_1G03730)-RELATED"/>
    <property type="match status" value="1"/>
</dbReference>
<dbReference type="InterPro" id="IPR011701">
    <property type="entry name" value="MFS"/>
</dbReference>
<comment type="caution">
    <text evidence="8">The sequence shown here is derived from an EMBL/GenBank/DDBJ whole genome shotgun (WGS) entry which is preliminary data.</text>
</comment>
<dbReference type="GO" id="GO:0016020">
    <property type="term" value="C:membrane"/>
    <property type="evidence" value="ECO:0007669"/>
    <property type="project" value="UniProtKB-SubCell"/>
</dbReference>
<comment type="subcellular location">
    <subcellularLocation>
        <location evidence="1">Membrane</location>
        <topology evidence="1">Multi-pass membrane protein</topology>
    </subcellularLocation>
</comment>
<evidence type="ECO:0000256" key="5">
    <source>
        <dbReference type="ARBA" id="ARBA00023136"/>
    </source>
</evidence>
<dbReference type="GO" id="GO:0022857">
    <property type="term" value="F:transmembrane transporter activity"/>
    <property type="evidence" value="ECO:0007669"/>
    <property type="project" value="InterPro"/>
</dbReference>
<evidence type="ECO:0000256" key="4">
    <source>
        <dbReference type="ARBA" id="ARBA00022989"/>
    </source>
</evidence>
<keyword evidence="2" id="KW-0813">Transport</keyword>
<dbReference type="PANTHER" id="PTHR23504">
    <property type="entry name" value="MAJOR FACILITATOR SUPERFAMILY DOMAIN-CONTAINING PROTEIN 10"/>
    <property type="match status" value="1"/>
</dbReference>
<evidence type="ECO:0000256" key="2">
    <source>
        <dbReference type="ARBA" id="ARBA00022448"/>
    </source>
</evidence>
<feature type="domain" description="Major facilitator superfamily (MFS) profile" evidence="7">
    <location>
        <begin position="1"/>
        <end position="212"/>
    </location>
</feature>
<dbReference type="Proteomes" id="UP001146351">
    <property type="component" value="Unassembled WGS sequence"/>
</dbReference>
<feature type="transmembrane region" description="Helical" evidence="6">
    <location>
        <begin position="73"/>
        <end position="90"/>
    </location>
</feature>
<dbReference type="EMBL" id="JAPQKO010000002">
    <property type="protein sequence ID" value="KAJ5179490.1"/>
    <property type="molecule type" value="Genomic_DNA"/>
</dbReference>
<protein>
    <submittedName>
        <fullName evidence="8">MFS transporter</fullName>
    </submittedName>
</protein>
<keyword evidence="5 6" id="KW-0472">Membrane</keyword>
<feature type="transmembrane region" description="Helical" evidence="6">
    <location>
        <begin position="7"/>
        <end position="25"/>
    </location>
</feature>
<dbReference type="InterPro" id="IPR020846">
    <property type="entry name" value="MFS_dom"/>
</dbReference>
<gene>
    <name evidence="8" type="ORF">N7492_002700</name>
</gene>
<evidence type="ECO:0000259" key="7">
    <source>
        <dbReference type="PROSITE" id="PS50850"/>
    </source>
</evidence>
<evidence type="ECO:0000313" key="9">
    <source>
        <dbReference type="Proteomes" id="UP001146351"/>
    </source>
</evidence>
<reference evidence="8" key="1">
    <citation type="submission" date="2022-11" db="EMBL/GenBank/DDBJ databases">
        <authorList>
            <person name="Petersen C."/>
        </authorList>
    </citation>
    <scope>NUCLEOTIDE SEQUENCE</scope>
    <source>
        <strain evidence="8">IBT 21917</strain>
    </source>
</reference>
<keyword evidence="9" id="KW-1185">Reference proteome</keyword>
<feature type="transmembrane region" description="Helical" evidence="6">
    <location>
        <begin position="175"/>
        <end position="197"/>
    </location>
</feature>
<feature type="transmembrane region" description="Helical" evidence="6">
    <location>
        <begin position="134"/>
        <end position="154"/>
    </location>
</feature>
<keyword evidence="3 6" id="KW-0812">Transmembrane</keyword>
<dbReference type="SUPFAM" id="SSF103473">
    <property type="entry name" value="MFS general substrate transporter"/>
    <property type="match status" value="1"/>
</dbReference>